<dbReference type="InterPro" id="IPR019225">
    <property type="entry name" value="DUF2155"/>
</dbReference>
<evidence type="ECO:0000313" key="2">
    <source>
        <dbReference type="EMBL" id="GLQ34359.1"/>
    </source>
</evidence>
<reference evidence="3" key="1">
    <citation type="journal article" date="2019" name="Int. J. Syst. Evol. Microbiol.">
        <title>The Global Catalogue of Microorganisms (GCM) 10K type strain sequencing project: providing services to taxonomists for standard genome sequencing and annotation.</title>
        <authorList>
            <consortium name="The Broad Institute Genomics Platform"/>
            <consortium name="The Broad Institute Genome Sequencing Center for Infectious Disease"/>
            <person name="Wu L."/>
            <person name="Ma J."/>
        </authorList>
    </citation>
    <scope>NUCLEOTIDE SEQUENCE [LARGE SCALE GENOMIC DNA]</scope>
    <source>
        <strain evidence="3">NBRC 110140</strain>
    </source>
</reference>
<organism evidence="2 3">
    <name type="scientific">Amylibacter marinus</name>
    <dbReference type="NCBI Taxonomy" id="1475483"/>
    <lineage>
        <taxon>Bacteria</taxon>
        <taxon>Pseudomonadati</taxon>
        <taxon>Pseudomonadota</taxon>
        <taxon>Alphaproteobacteria</taxon>
        <taxon>Rhodobacterales</taxon>
        <taxon>Paracoccaceae</taxon>
        <taxon>Amylibacter</taxon>
    </lineage>
</organism>
<feature type="signal peptide" evidence="1">
    <location>
        <begin position="1"/>
        <end position="20"/>
    </location>
</feature>
<evidence type="ECO:0008006" key="4">
    <source>
        <dbReference type="Google" id="ProtNLM"/>
    </source>
</evidence>
<dbReference type="Pfam" id="PF09923">
    <property type="entry name" value="DUF2155"/>
    <property type="match status" value="1"/>
</dbReference>
<dbReference type="Proteomes" id="UP001156694">
    <property type="component" value="Unassembled WGS sequence"/>
</dbReference>
<keyword evidence="3" id="KW-1185">Reference proteome</keyword>
<keyword evidence="1" id="KW-0732">Signal</keyword>
<gene>
    <name evidence="2" type="ORF">GCM10007939_06420</name>
</gene>
<dbReference type="EMBL" id="BSNN01000002">
    <property type="protein sequence ID" value="GLQ34359.1"/>
    <property type="molecule type" value="Genomic_DNA"/>
</dbReference>
<protein>
    <recommendedName>
        <fullName evidence="4">DUF2155 domain-containing protein</fullName>
    </recommendedName>
</protein>
<evidence type="ECO:0000256" key="1">
    <source>
        <dbReference type="SAM" id="SignalP"/>
    </source>
</evidence>
<proteinExistence type="predicted"/>
<dbReference type="RefSeq" id="WP_284376112.1">
    <property type="nucleotide sequence ID" value="NZ_BSNN01000002.1"/>
</dbReference>
<evidence type="ECO:0000313" key="3">
    <source>
        <dbReference type="Proteomes" id="UP001156694"/>
    </source>
</evidence>
<comment type="caution">
    <text evidence="2">The sequence shown here is derived from an EMBL/GenBank/DDBJ whole genome shotgun (WGS) entry which is preliminary data.</text>
</comment>
<feature type="chain" id="PRO_5045518191" description="DUF2155 domain-containing protein" evidence="1">
    <location>
        <begin position="21"/>
        <end position="125"/>
    </location>
</feature>
<accession>A0ABQ5VSQ2</accession>
<name>A0ABQ5VSQ2_9RHOB</name>
<sequence>MKQWLSLVLVLLGTAAPAQIDQPTVDGVGAILRTLDRINGQVQDYDVAVGSSIEHAKITLTVNECRYPSNALNSDAFVHLLISSNLSEATLFEGWMIASSPALSAMEHPRYDVWVLRCIAAPSVE</sequence>